<dbReference type="OrthoDB" id="8442276at2"/>
<keyword evidence="2" id="KW-1185">Reference proteome</keyword>
<dbReference type="RefSeq" id="WP_155438318.1">
    <property type="nucleotide sequence ID" value="NZ_WNLA01000003.1"/>
</dbReference>
<dbReference type="InterPro" id="IPR025352">
    <property type="entry name" value="DUF4256"/>
</dbReference>
<dbReference type="Pfam" id="PF14066">
    <property type="entry name" value="DUF4256"/>
    <property type="match status" value="1"/>
</dbReference>
<organism evidence="1 2">
    <name type="scientific">Pseudoduganella ginsengisoli</name>
    <dbReference type="NCBI Taxonomy" id="1462440"/>
    <lineage>
        <taxon>Bacteria</taxon>
        <taxon>Pseudomonadati</taxon>
        <taxon>Pseudomonadota</taxon>
        <taxon>Betaproteobacteria</taxon>
        <taxon>Burkholderiales</taxon>
        <taxon>Oxalobacteraceae</taxon>
        <taxon>Telluria group</taxon>
        <taxon>Pseudoduganella</taxon>
    </lineage>
</organism>
<accession>A0A6L6PWL8</accession>
<proteinExistence type="predicted"/>
<comment type="caution">
    <text evidence="1">The sequence shown here is derived from an EMBL/GenBank/DDBJ whole genome shotgun (WGS) entry which is preliminary data.</text>
</comment>
<name>A0A6L6PWL8_9BURK</name>
<protein>
    <submittedName>
        <fullName evidence="1">DUF4256 family protein</fullName>
    </submittedName>
</protein>
<dbReference type="EMBL" id="WNLA01000003">
    <property type="protein sequence ID" value="MTW01927.1"/>
    <property type="molecule type" value="Genomic_DNA"/>
</dbReference>
<evidence type="ECO:0000313" key="1">
    <source>
        <dbReference type="EMBL" id="MTW01927.1"/>
    </source>
</evidence>
<gene>
    <name evidence="1" type="ORF">GM668_07475</name>
</gene>
<dbReference type="Proteomes" id="UP000484015">
    <property type="component" value="Unassembled WGS sequence"/>
</dbReference>
<dbReference type="AlphaFoldDB" id="A0A6L6PWL8"/>
<evidence type="ECO:0000313" key="2">
    <source>
        <dbReference type="Proteomes" id="UP000484015"/>
    </source>
</evidence>
<sequence length="106" mass="12046">MGIAILAEDQYCALQQLGQFDRKTSRWIQTPSTIRKLGGALFCDRSYDHVFTYHNDAEFCYAARGFAHSSRFEANEDTSPGNCSTGRSIQRCCQRYPNRRPSARGN</sequence>
<reference evidence="1 2" key="1">
    <citation type="submission" date="2019-11" db="EMBL/GenBank/DDBJ databases">
        <title>Type strains purchased from KCTC, JCM and DSMZ.</title>
        <authorList>
            <person name="Lu H."/>
        </authorList>
    </citation>
    <scope>NUCLEOTIDE SEQUENCE [LARGE SCALE GENOMIC DNA]</scope>
    <source>
        <strain evidence="1 2">KCTC 42409</strain>
    </source>
</reference>